<dbReference type="AlphaFoldDB" id="A0A9P4NSV0"/>
<comment type="caution">
    <text evidence="2">The sequence shown here is derived from an EMBL/GenBank/DDBJ whole genome shotgun (WGS) entry which is preliminary data.</text>
</comment>
<organism evidence="2 3">
    <name type="scientific">Tothia fuscella</name>
    <dbReference type="NCBI Taxonomy" id="1048955"/>
    <lineage>
        <taxon>Eukaryota</taxon>
        <taxon>Fungi</taxon>
        <taxon>Dikarya</taxon>
        <taxon>Ascomycota</taxon>
        <taxon>Pezizomycotina</taxon>
        <taxon>Dothideomycetes</taxon>
        <taxon>Pleosporomycetidae</taxon>
        <taxon>Venturiales</taxon>
        <taxon>Cylindrosympodiaceae</taxon>
        <taxon>Tothia</taxon>
    </lineage>
</organism>
<dbReference type="Proteomes" id="UP000800235">
    <property type="component" value="Unassembled WGS sequence"/>
</dbReference>
<reference evidence="2" key="1">
    <citation type="journal article" date="2020" name="Stud. Mycol.">
        <title>101 Dothideomycetes genomes: a test case for predicting lifestyles and emergence of pathogens.</title>
        <authorList>
            <person name="Haridas S."/>
            <person name="Albert R."/>
            <person name="Binder M."/>
            <person name="Bloem J."/>
            <person name="Labutti K."/>
            <person name="Salamov A."/>
            <person name="Andreopoulos B."/>
            <person name="Baker S."/>
            <person name="Barry K."/>
            <person name="Bills G."/>
            <person name="Bluhm B."/>
            <person name="Cannon C."/>
            <person name="Castanera R."/>
            <person name="Culley D."/>
            <person name="Daum C."/>
            <person name="Ezra D."/>
            <person name="Gonzalez J."/>
            <person name="Henrissat B."/>
            <person name="Kuo A."/>
            <person name="Liang C."/>
            <person name="Lipzen A."/>
            <person name="Lutzoni F."/>
            <person name="Magnuson J."/>
            <person name="Mondo S."/>
            <person name="Nolan M."/>
            <person name="Ohm R."/>
            <person name="Pangilinan J."/>
            <person name="Park H.-J."/>
            <person name="Ramirez L."/>
            <person name="Alfaro M."/>
            <person name="Sun H."/>
            <person name="Tritt A."/>
            <person name="Yoshinaga Y."/>
            <person name="Zwiers L.-H."/>
            <person name="Turgeon B."/>
            <person name="Goodwin S."/>
            <person name="Spatafora J."/>
            <person name="Crous P."/>
            <person name="Grigoriev I."/>
        </authorList>
    </citation>
    <scope>NUCLEOTIDE SEQUENCE</scope>
    <source>
        <strain evidence="2">CBS 130266</strain>
    </source>
</reference>
<sequence length="369" mass="41270">MPKLPIFSILITYAILSLPTSAFPSNPNPTFRPVPPNAGTIPEAITSNNLNATTPTSPQGGVAHLYLYASKKCKGHGRQAIVDEGVCYPDVSRGMKIDFIDDYCVVLVMSTSKLSTLPPELICRIFQSLDDFSVVSALARTARLFYAIWRENPTSICEAVAARVIANYTDAMRLLDIQEAAVGMNHSKEDPKQRATRRAKSLISNARCASAATDSWINICQVHECFDRGEEHPQMRPSEIARFQHALYCVWAIGVMGTTPHMKDRATALLRACSPRELCRLEEFDRWATYFNENDFGSLGLDFNDEVWTTGCELVSTRWMAYQNGRHGLSIPDYTPFNFFAFYDTTQRYVDLHEGEGVKGGALEERSQN</sequence>
<name>A0A9P4NSV0_9PEZI</name>
<protein>
    <recommendedName>
        <fullName evidence="4">F-box domain-containing protein</fullName>
    </recommendedName>
</protein>
<evidence type="ECO:0000256" key="1">
    <source>
        <dbReference type="SAM" id="SignalP"/>
    </source>
</evidence>
<evidence type="ECO:0008006" key="4">
    <source>
        <dbReference type="Google" id="ProtNLM"/>
    </source>
</evidence>
<evidence type="ECO:0000313" key="3">
    <source>
        <dbReference type="Proteomes" id="UP000800235"/>
    </source>
</evidence>
<feature type="signal peptide" evidence="1">
    <location>
        <begin position="1"/>
        <end position="22"/>
    </location>
</feature>
<feature type="chain" id="PRO_5040113276" description="F-box domain-containing protein" evidence="1">
    <location>
        <begin position="23"/>
        <end position="369"/>
    </location>
</feature>
<dbReference type="InterPro" id="IPR036047">
    <property type="entry name" value="F-box-like_dom_sf"/>
</dbReference>
<dbReference type="EMBL" id="MU007034">
    <property type="protein sequence ID" value="KAF2431040.1"/>
    <property type="molecule type" value="Genomic_DNA"/>
</dbReference>
<keyword evidence="3" id="KW-1185">Reference proteome</keyword>
<dbReference type="OrthoDB" id="5365320at2759"/>
<evidence type="ECO:0000313" key="2">
    <source>
        <dbReference type="EMBL" id="KAF2431040.1"/>
    </source>
</evidence>
<dbReference type="SUPFAM" id="SSF81383">
    <property type="entry name" value="F-box domain"/>
    <property type="match status" value="1"/>
</dbReference>
<keyword evidence="1" id="KW-0732">Signal</keyword>
<gene>
    <name evidence="2" type="ORF">EJ08DRAFT_696719</name>
</gene>
<proteinExistence type="predicted"/>
<accession>A0A9P4NSV0</accession>